<evidence type="ECO:0000313" key="1">
    <source>
        <dbReference type="EMBL" id="CAD8839235.1"/>
    </source>
</evidence>
<sequence>MGTLVSCCEACTSRPKDVQFAHDLPGMMEPVPTGENFRLCSEPSFLTAVASLAHEKIGLEVRVITSSTTSVEIVDCSINRLRVPSSTLCDIGGEPFRRKSDSVDSSACPAHSDGRQSVTQVEHRSSVDSEDLDHFPAHWEPDYQSPQGCRRVISESSIDTMLSCRVLAAQSPSQLWWYDGCEVPTSQTSATEVLPLTPTSHYSISG</sequence>
<organism evidence="1">
    <name type="scientific">Noctiluca scintillans</name>
    <name type="common">Sea sparkle</name>
    <name type="synonym">Red tide dinoflagellate</name>
    <dbReference type="NCBI Taxonomy" id="2966"/>
    <lineage>
        <taxon>Eukaryota</taxon>
        <taxon>Sar</taxon>
        <taxon>Alveolata</taxon>
        <taxon>Dinophyceae</taxon>
        <taxon>Noctilucales</taxon>
        <taxon>Noctilucaceae</taxon>
        <taxon>Noctiluca</taxon>
    </lineage>
</organism>
<protein>
    <submittedName>
        <fullName evidence="1">Uncharacterized protein</fullName>
    </submittedName>
</protein>
<dbReference type="AlphaFoldDB" id="A0A7S1A137"/>
<gene>
    <name evidence="1" type="ORF">NSCI0253_LOCUS13583</name>
</gene>
<reference evidence="1" key="1">
    <citation type="submission" date="2021-01" db="EMBL/GenBank/DDBJ databases">
        <authorList>
            <person name="Corre E."/>
            <person name="Pelletier E."/>
            <person name="Niang G."/>
            <person name="Scheremetjew M."/>
            <person name="Finn R."/>
            <person name="Kale V."/>
            <person name="Holt S."/>
            <person name="Cochrane G."/>
            <person name="Meng A."/>
            <person name="Brown T."/>
            <person name="Cohen L."/>
        </authorList>
    </citation>
    <scope>NUCLEOTIDE SEQUENCE</scope>
</reference>
<dbReference type="EMBL" id="HBFQ01019395">
    <property type="protein sequence ID" value="CAD8839235.1"/>
    <property type="molecule type" value="Transcribed_RNA"/>
</dbReference>
<proteinExistence type="predicted"/>
<accession>A0A7S1A137</accession>
<name>A0A7S1A137_NOCSC</name>